<dbReference type="InterPro" id="IPR011990">
    <property type="entry name" value="TPR-like_helical_dom_sf"/>
</dbReference>
<dbReference type="InterPro" id="IPR001867">
    <property type="entry name" value="OmpR/PhoB-type_DNA-bd"/>
</dbReference>
<evidence type="ECO:0000256" key="4">
    <source>
        <dbReference type="ARBA" id="ARBA00023163"/>
    </source>
</evidence>
<dbReference type="SMART" id="SM01043">
    <property type="entry name" value="BTAD"/>
    <property type="match status" value="1"/>
</dbReference>
<evidence type="ECO:0000256" key="1">
    <source>
        <dbReference type="ARBA" id="ARBA00005820"/>
    </source>
</evidence>
<dbReference type="RefSeq" id="WP_185938550.1">
    <property type="nucleotide sequence ID" value="NZ_FXTJ01000016.1"/>
</dbReference>
<keyword evidence="8" id="KW-1185">Reference proteome</keyword>
<name>A0A521FT48_9ACTN</name>
<dbReference type="SMART" id="SM00862">
    <property type="entry name" value="Trans_reg_C"/>
    <property type="match status" value="1"/>
</dbReference>
<dbReference type="GO" id="GO:0000160">
    <property type="term" value="P:phosphorelay signal transduction system"/>
    <property type="evidence" value="ECO:0007669"/>
    <property type="project" value="InterPro"/>
</dbReference>
<dbReference type="GO" id="GO:0006355">
    <property type="term" value="P:regulation of DNA-templated transcription"/>
    <property type="evidence" value="ECO:0007669"/>
    <property type="project" value="InterPro"/>
</dbReference>
<dbReference type="Pfam" id="PF03704">
    <property type="entry name" value="BTAD"/>
    <property type="match status" value="1"/>
</dbReference>
<dbReference type="EMBL" id="FXTJ01000016">
    <property type="protein sequence ID" value="SMO99306.1"/>
    <property type="molecule type" value="Genomic_DNA"/>
</dbReference>
<evidence type="ECO:0000259" key="6">
    <source>
        <dbReference type="PROSITE" id="PS51755"/>
    </source>
</evidence>
<dbReference type="InterPro" id="IPR005158">
    <property type="entry name" value="BTAD"/>
</dbReference>
<dbReference type="SUPFAM" id="SSF46894">
    <property type="entry name" value="C-terminal effector domain of the bipartite response regulators"/>
    <property type="match status" value="1"/>
</dbReference>
<feature type="DNA-binding region" description="OmpR/PhoB-type" evidence="5">
    <location>
        <begin position="1"/>
        <end position="106"/>
    </location>
</feature>
<dbReference type="GO" id="GO:0003677">
    <property type="term" value="F:DNA binding"/>
    <property type="evidence" value="ECO:0007669"/>
    <property type="project" value="UniProtKB-UniRule"/>
</dbReference>
<keyword evidence="4" id="KW-0804">Transcription</keyword>
<dbReference type="CDD" id="cd15831">
    <property type="entry name" value="BTAD"/>
    <property type="match status" value="1"/>
</dbReference>
<evidence type="ECO:0000256" key="2">
    <source>
        <dbReference type="ARBA" id="ARBA00023015"/>
    </source>
</evidence>
<dbReference type="SUPFAM" id="SSF48452">
    <property type="entry name" value="TPR-like"/>
    <property type="match status" value="1"/>
</dbReference>
<comment type="similarity">
    <text evidence="1">Belongs to the AfsR/DnrI/RedD regulatory family.</text>
</comment>
<evidence type="ECO:0000256" key="3">
    <source>
        <dbReference type="ARBA" id="ARBA00023125"/>
    </source>
</evidence>
<proteinExistence type="inferred from homology"/>
<keyword evidence="2" id="KW-0805">Transcription regulation</keyword>
<protein>
    <submittedName>
        <fullName evidence="7">DNA-binding transcriptional activator of the SARP family</fullName>
    </submittedName>
</protein>
<gene>
    <name evidence="7" type="ORF">SAMN06273567_11612</name>
</gene>
<dbReference type="Gene3D" id="1.25.40.10">
    <property type="entry name" value="Tetratricopeptide repeat domain"/>
    <property type="match status" value="1"/>
</dbReference>
<accession>A0A521FT48</accession>
<dbReference type="Gene3D" id="1.10.10.10">
    <property type="entry name" value="Winged helix-like DNA-binding domain superfamily/Winged helix DNA-binding domain"/>
    <property type="match status" value="1"/>
</dbReference>
<sequence>MHGDVPAHALSFRDLGPLEVHRGGAPVALGGGRLTAALSLLLLGAGRQVSVDALTEAVWGERSPARSPSTLDSHVWRLRKALEPDRLPGAPSAVLVREPGGYRLAAAPGSIDSGRFALLAGEARAGLAAGRPDEAGRAAERALALWRGRPYPTVADEPWAVAAVARLEEQRDQVRELLVEALLAAGDPERALLEVAAAVAETPLRERLWSLRMLAQHRLGRTEEALRSYRQVRAVLRDELGLEPGCGLRTLHARMLAEDPTLAGPSRALTTPA</sequence>
<evidence type="ECO:0000256" key="5">
    <source>
        <dbReference type="PROSITE-ProRule" id="PRU01091"/>
    </source>
</evidence>
<evidence type="ECO:0000313" key="8">
    <source>
        <dbReference type="Proteomes" id="UP000317484"/>
    </source>
</evidence>
<keyword evidence="3 5" id="KW-0238">DNA-binding</keyword>
<dbReference type="PROSITE" id="PS51755">
    <property type="entry name" value="OMPR_PHOB"/>
    <property type="match status" value="1"/>
</dbReference>
<dbReference type="Pfam" id="PF00486">
    <property type="entry name" value="Trans_reg_C"/>
    <property type="match status" value="1"/>
</dbReference>
<dbReference type="Proteomes" id="UP000317484">
    <property type="component" value="Unassembled WGS sequence"/>
</dbReference>
<reference evidence="7 8" key="1">
    <citation type="submission" date="2017-05" db="EMBL/GenBank/DDBJ databases">
        <authorList>
            <person name="Varghese N."/>
            <person name="Submissions S."/>
        </authorList>
    </citation>
    <scope>NUCLEOTIDE SEQUENCE [LARGE SCALE GENOMIC DNA]</scope>
    <source>
        <strain evidence="7 8">DSM 46834</strain>
    </source>
</reference>
<dbReference type="InterPro" id="IPR036388">
    <property type="entry name" value="WH-like_DNA-bd_sf"/>
</dbReference>
<dbReference type="InterPro" id="IPR016032">
    <property type="entry name" value="Sig_transdc_resp-reg_C-effctor"/>
</dbReference>
<evidence type="ECO:0000313" key="7">
    <source>
        <dbReference type="EMBL" id="SMO99306.1"/>
    </source>
</evidence>
<dbReference type="PANTHER" id="PTHR35807:SF1">
    <property type="entry name" value="TRANSCRIPTIONAL REGULATOR REDD"/>
    <property type="match status" value="1"/>
</dbReference>
<dbReference type="InterPro" id="IPR051677">
    <property type="entry name" value="AfsR-DnrI-RedD_regulator"/>
</dbReference>
<dbReference type="AlphaFoldDB" id="A0A521FT48"/>
<organism evidence="7 8">
    <name type="scientific">Geodermatophilus aquaeductus</name>
    <dbReference type="NCBI Taxonomy" id="1564161"/>
    <lineage>
        <taxon>Bacteria</taxon>
        <taxon>Bacillati</taxon>
        <taxon>Actinomycetota</taxon>
        <taxon>Actinomycetes</taxon>
        <taxon>Geodermatophilales</taxon>
        <taxon>Geodermatophilaceae</taxon>
        <taxon>Geodermatophilus</taxon>
    </lineage>
</organism>
<dbReference type="PANTHER" id="PTHR35807">
    <property type="entry name" value="TRANSCRIPTIONAL REGULATOR REDD-RELATED"/>
    <property type="match status" value="1"/>
</dbReference>
<feature type="domain" description="OmpR/PhoB-type" evidence="6">
    <location>
        <begin position="1"/>
        <end position="106"/>
    </location>
</feature>